<dbReference type="InterPro" id="IPR003593">
    <property type="entry name" value="AAA+_ATPase"/>
</dbReference>
<evidence type="ECO:0000256" key="2">
    <source>
        <dbReference type="ARBA" id="ARBA00022448"/>
    </source>
</evidence>
<comment type="similarity">
    <text evidence="1">Belongs to the ABC transporter superfamily.</text>
</comment>
<keyword evidence="4 7" id="KW-0067">ATP-binding</keyword>
<evidence type="ECO:0000313" key="8">
    <source>
        <dbReference type="Proteomes" id="UP000558997"/>
    </source>
</evidence>
<dbReference type="PANTHER" id="PTHR43820">
    <property type="entry name" value="HIGH-AFFINITY BRANCHED-CHAIN AMINO ACID TRANSPORT ATP-BINDING PROTEIN LIVF"/>
    <property type="match status" value="1"/>
</dbReference>
<dbReference type="EMBL" id="JACHNF010000001">
    <property type="protein sequence ID" value="MBB5977327.1"/>
    <property type="molecule type" value="Genomic_DNA"/>
</dbReference>
<evidence type="ECO:0000259" key="6">
    <source>
        <dbReference type="PROSITE" id="PS50893"/>
    </source>
</evidence>
<dbReference type="InterPro" id="IPR017871">
    <property type="entry name" value="ABC_transporter-like_CS"/>
</dbReference>
<evidence type="ECO:0000256" key="1">
    <source>
        <dbReference type="ARBA" id="ARBA00005417"/>
    </source>
</evidence>
<dbReference type="PANTHER" id="PTHR43820:SF4">
    <property type="entry name" value="HIGH-AFFINITY BRANCHED-CHAIN AMINO ACID TRANSPORT ATP-BINDING PROTEIN LIVF"/>
    <property type="match status" value="1"/>
</dbReference>
<dbReference type="Gene3D" id="3.40.50.300">
    <property type="entry name" value="P-loop containing nucleotide triphosphate hydrolases"/>
    <property type="match status" value="1"/>
</dbReference>
<sequence>MLTVTNLTGGYGDIRVLWDVELTVHPGKLTAVLGRNGAGKTSLLDAVSGLLPAVSSGALRLDGDDITRASTPARVRHGLGYVQQNKQIFKRRTVEENLLIGGYVLPGRGLRGPARRAALEQAYDRFPMLAERRQQPAGGLSGGQQQMLGIAQALMPGPKLLMLDEPSAGLAPSIVAEVFGLIAQLRDDGLSILLVEQVVDDALEIADDVVVLESGHVAAAGPAERFSDNDIVREIYLGNDVFETDDAAQREVR</sequence>
<dbReference type="GO" id="GO:0015807">
    <property type="term" value="P:L-amino acid transport"/>
    <property type="evidence" value="ECO:0007669"/>
    <property type="project" value="TreeGrafter"/>
</dbReference>
<keyword evidence="5" id="KW-0029">Amino-acid transport</keyword>
<reference evidence="7 8" key="1">
    <citation type="submission" date="2020-08" db="EMBL/GenBank/DDBJ databases">
        <title>Sequencing the genomes of 1000 actinobacteria strains.</title>
        <authorList>
            <person name="Klenk H.-P."/>
        </authorList>
    </citation>
    <scope>NUCLEOTIDE SEQUENCE [LARGE SCALE GENOMIC DNA]</scope>
    <source>
        <strain evidence="7 8">DSM 17294</strain>
    </source>
</reference>
<keyword evidence="2" id="KW-0813">Transport</keyword>
<evidence type="ECO:0000313" key="7">
    <source>
        <dbReference type="EMBL" id="MBB5977327.1"/>
    </source>
</evidence>
<evidence type="ECO:0000256" key="4">
    <source>
        <dbReference type="ARBA" id="ARBA00022840"/>
    </source>
</evidence>
<dbReference type="InterPro" id="IPR052156">
    <property type="entry name" value="BCAA_Transport_ATP-bd_LivF"/>
</dbReference>
<dbReference type="GO" id="GO:0005524">
    <property type="term" value="F:ATP binding"/>
    <property type="evidence" value="ECO:0007669"/>
    <property type="project" value="UniProtKB-KW"/>
</dbReference>
<dbReference type="CDD" id="cd03224">
    <property type="entry name" value="ABC_TM1139_LivF_branched"/>
    <property type="match status" value="1"/>
</dbReference>
<dbReference type="SMART" id="SM00382">
    <property type="entry name" value="AAA"/>
    <property type="match status" value="1"/>
</dbReference>
<gene>
    <name evidence="7" type="ORF">HDA44_000668</name>
</gene>
<dbReference type="AlphaFoldDB" id="A0A841DLL4"/>
<name>A0A841DLL4_9ACTN</name>
<keyword evidence="3" id="KW-0547">Nucleotide-binding</keyword>
<dbReference type="InterPro" id="IPR003439">
    <property type="entry name" value="ABC_transporter-like_ATP-bd"/>
</dbReference>
<organism evidence="7 8">
    <name type="scientific">Kribbella solani</name>
    <dbReference type="NCBI Taxonomy" id="236067"/>
    <lineage>
        <taxon>Bacteria</taxon>
        <taxon>Bacillati</taxon>
        <taxon>Actinomycetota</taxon>
        <taxon>Actinomycetes</taxon>
        <taxon>Propionibacteriales</taxon>
        <taxon>Kribbellaceae</taxon>
        <taxon>Kribbella</taxon>
    </lineage>
</organism>
<proteinExistence type="inferred from homology"/>
<dbReference type="PROSITE" id="PS50893">
    <property type="entry name" value="ABC_TRANSPORTER_2"/>
    <property type="match status" value="1"/>
</dbReference>
<dbReference type="PROSITE" id="PS00211">
    <property type="entry name" value="ABC_TRANSPORTER_1"/>
    <property type="match status" value="1"/>
</dbReference>
<protein>
    <submittedName>
        <fullName evidence="7">Branched-chain amino acid transport system ATP-binding protein</fullName>
    </submittedName>
</protein>
<comment type="caution">
    <text evidence="7">The sequence shown here is derived from an EMBL/GenBank/DDBJ whole genome shotgun (WGS) entry which is preliminary data.</text>
</comment>
<dbReference type="Pfam" id="PF00005">
    <property type="entry name" value="ABC_tran"/>
    <property type="match status" value="1"/>
</dbReference>
<accession>A0A841DLL4</accession>
<dbReference type="GO" id="GO:0016887">
    <property type="term" value="F:ATP hydrolysis activity"/>
    <property type="evidence" value="ECO:0007669"/>
    <property type="project" value="InterPro"/>
</dbReference>
<evidence type="ECO:0000256" key="3">
    <source>
        <dbReference type="ARBA" id="ARBA00022741"/>
    </source>
</evidence>
<feature type="domain" description="ABC transporter" evidence="6">
    <location>
        <begin position="2"/>
        <end position="239"/>
    </location>
</feature>
<dbReference type="InterPro" id="IPR027417">
    <property type="entry name" value="P-loop_NTPase"/>
</dbReference>
<dbReference type="RefSeq" id="WP_184831215.1">
    <property type="nucleotide sequence ID" value="NZ_BAAAVN010000014.1"/>
</dbReference>
<dbReference type="GO" id="GO:0015658">
    <property type="term" value="F:branched-chain amino acid transmembrane transporter activity"/>
    <property type="evidence" value="ECO:0007669"/>
    <property type="project" value="TreeGrafter"/>
</dbReference>
<evidence type="ECO:0000256" key="5">
    <source>
        <dbReference type="ARBA" id="ARBA00022970"/>
    </source>
</evidence>
<dbReference type="SUPFAM" id="SSF52540">
    <property type="entry name" value="P-loop containing nucleoside triphosphate hydrolases"/>
    <property type="match status" value="1"/>
</dbReference>
<dbReference type="Proteomes" id="UP000558997">
    <property type="component" value="Unassembled WGS sequence"/>
</dbReference>
<keyword evidence="8" id="KW-1185">Reference proteome</keyword>